<evidence type="ECO:0000313" key="3">
    <source>
        <dbReference type="Proteomes" id="UP001642360"/>
    </source>
</evidence>
<feature type="transmembrane region" description="Helical" evidence="1">
    <location>
        <begin position="247"/>
        <end position="268"/>
    </location>
</feature>
<feature type="transmembrane region" description="Helical" evidence="1">
    <location>
        <begin position="217"/>
        <end position="235"/>
    </location>
</feature>
<feature type="transmembrane region" description="Helical" evidence="1">
    <location>
        <begin position="393"/>
        <end position="414"/>
    </location>
</feature>
<keyword evidence="1" id="KW-0812">Transmembrane</keyword>
<dbReference type="AlphaFoldDB" id="A0ABC8UBR8"/>
<dbReference type="PANTHER" id="PTHR12741:SF86">
    <property type="entry name" value="1,3-BETA-GLUCAN SYNTHASE"/>
    <property type="match status" value="1"/>
</dbReference>
<dbReference type="EMBL" id="CAUOFW020007057">
    <property type="protein sequence ID" value="CAK9177420.1"/>
    <property type="molecule type" value="Genomic_DNA"/>
</dbReference>
<evidence type="ECO:0000256" key="1">
    <source>
        <dbReference type="SAM" id="Phobius"/>
    </source>
</evidence>
<dbReference type="PANTHER" id="PTHR12741">
    <property type="entry name" value="LYST-INTERACTING PROTEIN LIP5 DOPAMINE RESPONSIVE PROTEIN DRG-1"/>
    <property type="match status" value="1"/>
</dbReference>
<protein>
    <submittedName>
        <fullName evidence="2">Uncharacterized protein</fullName>
    </submittedName>
</protein>
<gene>
    <name evidence="2" type="ORF">ILEXP_LOCUS47309</name>
</gene>
<reference evidence="2 3" key="1">
    <citation type="submission" date="2024-02" db="EMBL/GenBank/DDBJ databases">
        <authorList>
            <person name="Vignale AGUSTIN F."/>
            <person name="Sosa J E."/>
            <person name="Modenutti C."/>
        </authorList>
    </citation>
    <scope>NUCLEOTIDE SEQUENCE [LARGE SCALE GENOMIC DNA]</scope>
</reference>
<keyword evidence="3" id="KW-1185">Reference proteome</keyword>
<keyword evidence="1" id="KW-1133">Transmembrane helix</keyword>
<evidence type="ECO:0000313" key="2">
    <source>
        <dbReference type="EMBL" id="CAK9177420.1"/>
    </source>
</evidence>
<accession>A0ABC8UBR8</accession>
<feature type="transmembrane region" description="Helical" evidence="1">
    <location>
        <begin position="333"/>
        <end position="357"/>
    </location>
</feature>
<sequence length="428" mass="48516">MLLAIGLSPFRVQHSTSLPSSTTLVLLSYNPPFSRFSSKKPQILDLARKDRTALGPGNEGNELGYFSTLLFFCARSACASHVSGTLVSSYSSLDGSDGLRCSFSTKIEKAPFIFLNQDSALLASFQQPVGSTSVYDRVHVKWGMWKVKFDVALPTPEKLRIQAYALKHKGDTVDTTLVMPQITKNESEPVKGDRWVGKINFVEIRSYWHIFRSFDRMWSFFILSLQAMIIIAWNGSGELSAIFEGNVFLKVLSIFITAAILKLAQAVLDIIMSWKESRSMSLHVKLRYLLKALSAAAWVIILPVAYAYSLKNSSGIGQTIKNWFGNSRSSSSLLILAVLIYLSPNMLSALLFLFPFIRRYLERSDFKILRLMMWWSQPRLYVGRGMHENTLSLFKYTMFWVLLLVAKLAFSYYIEVILSFIFSCYDCL</sequence>
<feature type="transmembrane region" description="Helical" evidence="1">
    <location>
        <begin position="288"/>
        <end position="308"/>
    </location>
</feature>
<comment type="caution">
    <text evidence="2">The sequence shown here is derived from an EMBL/GenBank/DDBJ whole genome shotgun (WGS) entry which is preliminary data.</text>
</comment>
<organism evidence="2 3">
    <name type="scientific">Ilex paraguariensis</name>
    <name type="common">yerba mate</name>
    <dbReference type="NCBI Taxonomy" id="185542"/>
    <lineage>
        <taxon>Eukaryota</taxon>
        <taxon>Viridiplantae</taxon>
        <taxon>Streptophyta</taxon>
        <taxon>Embryophyta</taxon>
        <taxon>Tracheophyta</taxon>
        <taxon>Spermatophyta</taxon>
        <taxon>Magnoliopsida</taxon>
        <taxon>eudicotyledons</taxon>
        <taxon>Gunneridae</taxon>
        <taxon>Pentapetalae</taxon>
        <taxon>asterids</taxon>
        <taxon>campanulids</taxon>
        <taxon>Aquifoliales</taxon>
        <taxon>Aquifoliaceae</taxon>
        <taxon>Ilex</taxon>
    </lineage>
</organism>
<keyword evidence="1" id="KW-0472">Membrane</keyword>
<name>A0ABC8UBR8_9AQUA</name>
<dbReference type="Proteomes" id="UP001642360">
    <property type="component" value="Unassembled WGS sequence"/>
</dbReference>
<proteinExistence type="predicted"/>